<proteinExistence type="predicted"/>
<name>A0A291QYP4_9BACT</name>
<evidence type="ECO:0000313" key="3">
    <source>
        <dbReference type="EMBL" id="ATL49065.1"/>
    </source>
</evidence>
<dbReference type="Pfam" id="PF00248">
    <property type="entry name" value="Aldo_ket_red"/>
    <property type="match status" value="1"/>
</dbReference>
<dbReference type="EMBL" id="CP023777">
    <property type="protein sequence ID" value="ATL49065.1"/>
    <property type="molecule type" value="Genomic_DNA"/>
</dbReference>
<dbReference type="InterPro" id="IPR050791">
    <property type="entry name" value="Aldo-Keto_reductase"/>
</dbReference>
<evidence type="ECO:0000259" key="2">
    <source>
        <dbReference type="Pfam" id="PF00248"/>
    </source>
</evidence>
<accession>A0A291QYP4</accession>
<sequence>MKYRKLGKTNEELSALGLGCMGMSFAYGPTDDKESIATLEKALDLGINFWDTADMYANGANEELISKVLVPNRDKVFIATKFGFRYKDGFAAGPSSAVGTYFDGSPKWMRTAVEQSLKRLKIDTIDLYYAHRVDPNIPVEETVGAMAELVKEGKVRYLGLSEASAASLRKAYAVHPIAALQSEYSLLTRDVEGDILNTTRELGISLVPYSPLARGLVTGALDVGKLADSDFRRTLPRYQQEYMDNNARLVKEFAELAGNKQCTPAQLALAWVLAQGEDIIPIPGTKKRKYLEENAGAVDVVLETADLQAIDALLKRYPLTGERYSEGAMKLVNN</sequence>
<dbReference type="Gene3D" id="3.20.20.100">
    <property type="entry name" value="NADP-dependent oxidoreductase domain"/>
    <property type="match status" value="1"/>
</dbReference>
<protein>
    <submittedName>
        <fullName evidence="3">Aldo/keto reductase</fullName>
    </submittedName>
</protein>
<feature type="domain" description="NADP-dependent oxidoreductase" evidence="2">
    <location>
        <begin position="16"/>
        <end position="314"/>
    </location>
</feature>
<dbReference type="GO" id="GO:0005737">
    <property type="term" value="C:cytoplasm"/>
    <property type="evidence" value="ECO:0007669"/>
    <property type="project" value="TreeGrafter"/>
</dbReference>
<organism evidence="3 4">
    <name type="scientific">Chitinophaga caeni</name>
    <dbReference type="NCBI Taxonomy" id="2029983"/>
    <lineage>
        <taxon>Bacteria</taxon>
        <taxon>Pseudomonadati</taxon>
        <taxon>Bacteroidota</taxon>
        <taxon>Chitinophagia</taxon>
        <taxon>Chitinophagales</taxon>
        <taxon>Chitinophagaceae</taxon>
        <taxon>Chitinophaga</taxon>
    </lineage>
</organism>
<dbReference type="KEGG" id="cbae:COR50_18865"/>
<dbReference type="GO" id="GO:0016491">
    <property type="term" value="F:oxidoreductase activity"/>
    <property type="evidence" value="ECO:0007669"/>
    <property type="project" value="UniProtKB-KW"/>
</dbReference>
<dbReference type="Proteomes" id="UP000220133">
    <property type="component" value="Chromosome"/>
</dbReference>
<dbReference type="PANTHER" id="PTHR43625">
    <property type="entry name" value="AFLATOXIN B1 ALDEHYDE REDUCTASE"/>
    <property type="match status" value="1"/>
</dbReference>
<keyword evidence="4" id="KW-1185">Reference proteome</keyword>
<evidence type="ECO:0000313" key="4">
    <source>
        <dbReference type="Proteomes" id="UP000220133"/>
    </source>
</evidence>
<dbReference type="PANTHER" id="PTHR43625:SF40">
    <property type="entry name" value="ALDO-KETO REDUCTASE YAKC [NADP(+)]"/>
    <property type="match status" value="1"/>
</dbReference>
<gene>
    <name evidence="3" type="ORF">COR50_18865</name>
</gene>
<dbReference type="SUPFAM" id="SSF51430">
    <property type="entry name" value="NAD(P)-linked oxidoreductase"/>
    <property type="match status" value="1"/>
</dbReference>
<dbReference type="OrthoDB" id="9773828at2"/>
<dbReference type="InterPro" id="IPR036812">
    <property type="entry name" value="NAD(P)_OxRdtase_dom_sf"/>
</dbReference>
<reference evidence="3 4" key="1">
    <citation type="submission" date="2017-10" db="EMBL/GenBank/DDBJ databases">
        <title>Paenichitinophaga pekingensis gen. nov., sp. nov., isolated from activated sludge.</title>
        <authorList>
            <person name="Jin D."/>
            <person name="Kong X."/>
            <person name="Deng Y."/>
            <person name="Bai Z."/>
        </authorList>
    </citation>
    <scope>NUCLEOTIDE SEQUENCE [LARGE SCALE GENOMIC DNA]</scope>
    <source>
        <strain evidence="3 4">13</strain>
    </source>
</reference>
<keyword evidence="1" id="KW-0560">Oxidoreductase</keyword>
<dbReference type="CDD" id="cd19076">
    <property type="entry name" value="AKR_AKR13A_13D"/>
    <property type="match status" value="1"/>
</dbReference>
<dbReference type="RefSeq" id="WP_098195433.1">
    <property type="nucleotide sequence ID" value="NZ_CP023777.1"/>
</dbReference>
<evidence type="ECO:0000256" key="1">
    <source>
        <dbReference type="ARBA" id="ARBA00023002"/>
    </source>
</evidence>
<dbReference type="AlphaFoldDB" id="A0A291QYP4"/>
<dbReference type="InterPro" id="IPR023210">
    <property type="entry name" value="NADP_OxRdtase_dom"/>
</dbReference>